<keyword evidence="2" id="KW-0175">Coiled coil</keyword>
<dbReference type="GO" id="GO:0098003">
    <property type="term" value="P:viral tail assembly"/>
    <property type="evidence" value="ECO:0007669"/>
    <property type="project" value="UniProtKB-KW"/>
</dbReference>
<gene>
    <name evidence="5" type="ORF">P12002L_0026</name>
</gene>
<dbReference type="OrthoDB" id="715at10239"/>
<dbReference type="Proteomes" id="UP000204415">
    <property type="component" value="Segment"/>
</dbReference>
<evidence type="ECO:0000256" key="1">
    <source>
        <dbReference type="ARBA" id="ARBA00022465"/>
    </source>
</evidence>
<keyword evidence="1" id="KW-1245">Viral tail assembly</keyword>
<dbReference type="PANTHER" id="PTHR38812">
    <property type="entry name" value="MU-LIKE PROPHAGE FLUMU PROTEIN GP42"/>
    <property type="match status" value="1"/>
</dbReference>
<keyword evidence="6" id="KW-1185">Reference proteome</keyword>
<dbReference type="KEGG" id="vg:26636105"/>
<feature type="domain" description="Tape measure protein N-terminal" evidence="4">
    <location>
        <begin position="224"/>
        <end position="416"/>
    </location>
</feature>
<dbReference type="NCBIfam" id="TIGR02675">
    <property type="entry name" value="tape_meas_nterm"/>
    <property type="match status" value="1"/>
</dbReference>
<dbReference type="InterPro" id="IPR013491">
    <property type="entry name" value="Tape_meas_N"/>
</dbReference>
<feature type="region of interest" description="Disordered" evidence="3">
    <location>
        <begin position="583"/>
        <end position="604"/>
    </location>
</feature>
<keyword evidence="1" id="KW-1188">Viral release from host cell</keyword>
<feature type="coiled-coil region" evidence="2">
    <location>
        <begin position="674"/>
        <end position="717"/>
    </location>
</feature>
<reference evidence="5 6" key="1">
    <citation type="journal article" date="2015" name="Stand. Genomic Sci.">
        <title>Complete genome sequences of bacteriophages P12002L and P12002S, two lytic phages that infect a marine Polaribacter strain.</title>
        <authorList>
            <person name="Kang I."/>
            <person name="Jang H."/>
            <person name="Cho J.-C."/>
        </authorList>
    </citation>
    <scope>NUCLEOTIDE SEQUENCE [LARGE SCALE GENOMIC DNA]</scope>
</reference>
<feature type="coiled-coil region" evidence="2">
    <location>
        <begin position="2"/>
        <end position="29"/>
    </location>
</feature>
<dbReference type="EMBL" id="KR136259">
    <property type="protein sequence ID" value="AKG94200.1"/>
    <property type="molecule type" value="Genomic_DNA"/>
</dbReference>
<dbReference type="Pfam" id="PF20155">
    <property type="entry name" value="TMP_3"/>
    <property type="match status" value="1"/>
</dbReference>
<feature type="coiled-coil region" evidence="2">
    <location>
        <begin position="83"/>
        <end position="128"/>
    </location>
</feature>
<dbReference type="PANTHER" id="PTHR38812:SF2">
    <property type="entry name" value="MU-LIKE PROPHAGE FLUMU PROTEIN GP42"/>
    <property type="match status" value="1"/>
</dbReference>
<sequence>MANNYQEGIDKAKKEIDELQGKLITMQNSILENAKQFNSMLSKGAGSMKETQLVVSKVTEEFNKLNETKKKAIVIDGQIKVKQNELASSIQSLNEQRKKEEAQITKANKARVQEADKIERNKQALQKQKTASIELSRAYVQLINQQKQAKKTLQDLIVSQGKNSVQTKKAQKEYDTLTKKVNQANKATSNFSKTGLGSMVRGLKNLVGAFGLVGGVQLLASISKEVFTLTRELNSMSFSMKTVIKDSEELLQTQAWLKDITTRYGADIVATTKRYIKFRAASKEANLSASETQKIFGTVTKAAGVLGLKTDELTGIYLALEQMISKGKVTTEELRRQLGERLPGAMDIMAKALNVTTSELDKMLRKGEVLSNEALPKFVIQLEKAYGIESVTKVDTMVAAQIRMNNAWKNLVASVENDGGSISRIFREIFSDFSDVLEQIEKLNQSQSDIVNTAQSSEYERSLKSIKEEWANIVAFAEKTNQLQKIEADGGYIRFLGRQKEIQEGLVGAKQEELGVINLKKERLSELDKLIPNAGVNKGALMHERIMIEEAINKLNVDELALGTMKGKLQALKELIKLEDKQLNKNQNKDSDGDGDNSKNKQKDFNIEKFRLERSIKLNKKIAENEENSLKERLDAKKRYSDDLDELNIIIASEDFKIANKSKLNKDKLQEKAIAESTDRISDNAKKVKDLEEEIFKDNENSLKKSINKEKQILENAKNVELNNLNLTKKERKDIEDKYVVLSLKAHRDVLVKNLKATGLFSDLQIKGFEEMVKKINAELAGLGGEEGKDEKTEEKKKRIEELMGILGTEGVDIPVNSDEVDELLKKLEKLNLFKSVFTEVSSTFAEMFDIDMSKFDFLFDNAKNTIGDWADLSKELIGSVLDASMQRYETELSEAARVRDLTLDNDLASEKAKANARNKYDKEERRIKTEQAKAERQNTLIKIAMDTAAAVVSIWAQVPKFDFGISAGVLTAATIALGAVQAGVVASQPIPKFEVGTDNAPEGWAITQERRPEPIVSKDGRLKTMGTLGGDSMTYLEKGDRVFKSRDDFYKEFNMDNINNAVFEMNMSSMGSALSENVVDNSLLREVGGLRSDIDTMGRRIEKLASRPLNINNKIELKDDRAY</sequence>
<organism evidence="5 6">
    <name type="scientific">Polaribacter phage P12002L</name>
    <dbReference type="NCBI Taxonomy" id="1647386"/>
    <lineage>
        <taxon>Viruses</taxon>
        <taxon>Duplodnaviria</taxon>
        <taxon>Heunggongvirae</taxon>
        <taxon>Uroviricota</taxon>
        <taxon>Caudoviricetes</taxon>
        <taxon>Incheonvirus</taxon>
        <taxon>Incheonvirus P12002L</taxon>
    </lineage>
</organism>
<evidence type="ECO:0000256" key="3">
    <source>
        <dbReference type="SAM" id="MobiDB-lite"/>
    </source>
</evidence>
<dbReference type="InterPro" id="IPR053058">
    <property type="entry name" value="Mulikevirus_tape_measure"/>
</dbReference>
<evidence type="ECO:0000259" key="4">
    <source>
        <dbReference type="Pfam" id="PF20155"/>
    </source>
</evidence>
<dbReference type="GeneID" id="26636105"/>
<evidence type="ECO:0000313" key="6">
    <source>
        <dbReference type="Proteomes" id="UP000204415"/>
    </source>
</evidence>
<evidence type="ECO:0000256" key="2">
    <source>
        <dbReference type="SAM" id="Coils"/>
    </source>
</evidence>
<proteinExistence type="predicted"/>
<protein>
    <submittedName>
        <fullName evidence="5">Tail length tape measure protein</fullName>
    </submittedName>
</protein>
<accession>A0A0F7IJS8</accession>
<name>A0A0F7IJS8_9CAUD</name>
<feature type="coiled-coil region" evidence="2">
    <location>
        <begin position="914"/>
        <end position="941"/>
    </location>
</feature>
<evidence type="ECO:0000313" key="5">
    <source>
        <dbReference type="EMBL" id="AKG94200.1"/>
    </source>
</evidence>
<dbReference type="RefSeq" id="YP_009209686.1">
    <property type="nucleotide sequence ID" value="NC_028924.1"/>
</dbReference>